<accession>A0ACC1HLW4</accession>
<feature type="non-terminal residue" evidence="1">
    <location>
        <position position="176"/>
    </location>
</feature>
<evidence type="ECO:0000313" key="2">
    <source>
        <dbReference type="Proteomes" id="UP001145114"/>
    </source>
</evidence>
<reference evidence="1" key="1">
    <citation type="submission" date="2022-06" db="EMBL/GenBank/DDBJ databases">
        <title>Phylogenomic reconstructions and comparative analyses of Kickxellomycotina fungi.</title>
        <authorList>
            <person name="Reynolds N.K."/>
            <person name="Stajich J.E."/>
            <person name="Barry K."/>
            <person name="Grigoriev I.V."/>
            <person name="Crous P."/>
            <person name="Smith M.E."/>
        </authorList>
    </citation>
    <scope>NUCLEOTIDE SEQUENCE</scope>
    <source>
        <strain evidence="1">RSA 2271</strain>
    </source>
</reference>
<name>A0ACC1HLW4_9FUNG</name>
<dbReference type="Proteomes" id="UP001145114">
    <property type="component" value="Unassembled WGS sequence"/>
</dbReference>
<comment type="caution">
    <text evidence="1">The sequence shown here is derived from an EMBL/GenBank/DDBJ whole genome shotgun (WGS) entry which is preliminary data.</text>
</comment>
<protein>
    <submittedName>
        <fullName evidence="1">Tubulin-dependent ATPase kip3</fullName>
    </submittedName>
</protein>
<gene>
    <name evidence="1" type="primary">KIP3_2</name>
    <name evidence="1" type="ORF">EV182_008524</name>
</gene>
<proteinExistence type="predicted"/>
<organism evidence="1 2">
    <name type="scientific">Spiromyces aspiralis</name>
    <dbReference type="NCBI Taxonomy" id="68401"/>
    <lineage>
        <taxon>Eukaryota</taxon>
        <taxon>Fungi</taxon>
        <taxon>Fungi incertae sedis</taxon>
        <taxon>Zoopagomycota</taxon>
        <taxon>Kickxellomycotina</taxon>
        <taxon>Kickxellomycetes</taxon>
        <taxon>Kickxellales</taxon>
        <taxon>Kickxellaceae</taxon>
        <taxon>Spiromyces</taxon>
    </lineage>
</organism>
<dbReference type="EMBL" id="JAMZIH010004437">
    <property type="protein sequence ID" value="KAJ1676272.1"/>
    <property type="molecule type" value="Genomic_DNA"/>
</dbReference>
<keyword evidence="2" id="KW-1185">Reference proteome</keyword>
<evidence type="ECO:0000313" key="1">
    <source>
        <dbReference type="EMBL" id="KAJ1676272.1"/>
    </source>
</evidence>
<sequence length="176" mass="18924">MDIEESDSAVFSTTTLTNGGDNAGPRRPGPVQAADGTTAGTLASNPTSSQAAILVAVRVRPFSGKELNMMPPSYRKRYAPVRAVGSQADADEDTALAQAGTAPQPKEFLRKVVHAIDDHVLVFDPPDEDDEDEARRAPAASNKRHKDVRFVFDKVFGPESQQQDVYEGTTRGLLDA</sequence>